<dbReference type="Pfam" id="PF00196">
    <property type="entry name" value="GerE"/>
    <property type="match status" value="1"/>
</dbReference>
<dbReference type="InterPro" id="IPR016032">
    <property type="entry name" value="Sig_transdc_resp-reg_C-effctor"/>
</dbReference>
<keyword evidence="1" id="KW-0805">Transcription regulation</keyword>
<keyword evidence="3" id="KW-0804">Transcription</keyword>
<evidence type="ECO:0000313" key="6">
    <source>
        <dbReference type="Proteomes" id="UP000655208"/>
    </source>
</evidence>
<dbReference type="PANTHER" id="PTHR44688">
    <property type="entry name" value="DNA-BINDING TRANSCRIPTIONAL ACTIVATOR DEVR_DOSR"/>
    <property type="match status" value="1"/>
</dbReference>
<dbReference type="GO" id="GO:0003677">
    <property type="term" value="F:DNA binding"/>
    <property type="evidence" value="ECO:0007669"/>
    <property type="project" value="UniProtKB-KW"/>
</dbReference>
<dbReference type="CDD" id="cd06170">
    <property type="entry name" value="LuxR_C_like"/>
    <property type="match status" value="1"/>
</dbReference>
<dbReference type="PROSITE" id="PS00622">
    <property type="entry name" value="HTH_LUXR_1"/>
    <property type="match status" value="1"/>
</dbReference>
<name>A0A917WCF0_9ACTN</name>
<dbReference type="SUPFAM" id="SSF46894">
    <property type="entry name" value="C-terminal effector domain of the bipartite response regulators"/>
    <property type="match status" value="1"/>
</dbReference>
<dbReference type="InterPro" id="IPR000792">
    <property type="entry name" value="Tscrpt_reg_LuxR_C"/>
</dbReference>
<evidence type="ECO:0000256" key="1">
    <source>
        <dbReference type="ARBA" id="ARBA00023015"/>
    </source>
</evidence>
<organism evidence="5 6">
    <name type="scientific">Nakamurella endophytica</name>
    <dbReference type="NCBI Taxonomy" id="1748367"/>
    <lineage>
        <taxon>Bacteria</taxon>
        <taxon>Bacillati</taxon>
        <taxon>Actinomycetota</taxon>
        <taxon>Actinomycetes</taxon>
        <taxon>Nakamurellales</taxon>
        <taxon>Nakamurellaceae</taxon>
        <taxon>Nakamurella</taxon>
    </lineage>
</organism>
<sequence>MPGTRSVQPSGCADVRTAPVAVPYARPMAHGRRGQLTQRVLGSLPPGLDHVELRRDAARRLRGAVGDDVAVWAVLDPATLLWASCVVDGADRDVDLENAVFDNEYRHRDVLSLRALAQGPLIGTLHQATAGAPADSARYRDVYRPRGITDELRLVMHDGETAWGALCLLRSGGTFAADEVAAVGELGRPFARALRKSVVRPAATPDGDGAAGLLLASLDGRVLDVNPEARRLLGDLDQVPQVVQAVAARRRAGAPASAAAPTPTGRWLAFHATELGPHLAVVVEQVRPPQLADLVVRARGLTPRERAVLELVARGLSNRRIAGQLGISEFTVGDHLKALFAKFDVGSRSELVAALFFDHFAPLHAAEGGAG</sequence>
<dbReference type="EMBL" id="BMNA01000002">
    <property type="protein sequence ID" value="GGL91268.1"/>
    <property type="molecule type" value="Genomic_DNA"/>
</dbReference>
<dbReference type="Gene3D" id="1.10.10.10">
    <property type="entry name" value="Winged helix-like DNA-binding domain superfamily/Winged helix DNA-binding domain"/>
    <property type="match status" value="1"/>
</dbReference>
<reference evidence="5" key="2">
    <citation type="submission" date="2020-09" db="EMBL/GenBank/DDBJ databases">
        <authorList>
            <person name="Sun Q."/>
            <person name="Zhou Y."/>
        </authorList>
    </citation>
    <scope>NUCLEOTIDE SEQUENCE</scope>
    <source>
        <strain evidence="5">CGMCC 4.7308</strain>
    </source>
</reference>
<evidence type="ECO:0000259" key="4">
    <source>
        <dbReference type="PROSITE" id="PS50043"/>
    </source>
</evidence>
<keyword evidence="2" id="KW-0238">DNA-binding</keyword>
<evidence type="ECO:0000256" key="2">
    <source>
        <dbReference type="ARBA" id="ARBA00023125"/>
    </source>
</evidence>
<accession>A0A917WCF0</accession>
<proteinExistence type="predicted"/>
<dbReference type="PRINTS" id="PR00038">
    <property type="entry name" value="HTHLUXR"/>
</dbReference>
<feature type="domain" description="HTH luxR-type" evidence="4">
    <location>
        <begin position="294"/>
        <end position="359"/>
    </location>
</feature>
<comment type="caution">
    <text evidence="5">The sequence shown here is derived from an EMBL/GenBank/DDBJ whole genome shotgun (WGS) entry which is preliminary data.</text>
</comment>
<reference evidence="5" key="1">
    <citation type="journal article" date="2014" name="Int. J. Syst. Evol. Microbiol.">
        <title>Complete genome sequence of Corynebacterium casei LMG S-19264T (=DSM 44701T), isolated from a smear-ripened cheese.</title>
        <authorList>
            <consortium name="US DOE Joint Genome Institute (JGI-PGF)"/>
            <person name="Walter F."/>
            <person name="Albersmeier A."/>
            <person name="Kalinowski J."/>
            <person name="Ruckert C."/>
        </authorList>
    </citation>
    <scope>NUCLEOTIDE SEQUENCE</scope>
    <source>
        <strain evidence="5">CGMCC 4.7308</strain>
    </source>
</reference>
<dbReference type="PANTHER" id="PTHR44688:SF16">
    <property type="entry name" value="DNA-BINDING TRANSCRIPTIONAL ACTIVATOR DEVR_DOSR"/>
    <property type="match status" value="1"/>
</dbReference>
<evidence type="ECO:0000313" key="5">
    <source>
        <dbReference type="EMBL" id="GGL91268.1"/>
    </source>
</evidence>
<gene>
    <name evidence="5" type="ORF">GCM10011594_08710</name>
</gene>
<protein>
    <recommendedName>
        <fullName evidence="4">HTH luxR-type domain-containing protein</fullName>
    </recommendedName>
</protein>
<keyword evidence="6" id="KW-1185">Reference proteome</keyword>
<dbReference type="AlphaFoldDB" id="A0A917WCF0"/>
<evidence type="ECO:0000256" key="3">
    <source>
        <dbReference type="ARBA" id="ARBA00023163"/>
    </source>
</evidence>
<dbReference type="PROSITE" id="PS50043">
    <property type="entry name" value="HTH_LUXR_2"/>
    <property type="match status" value="1"/>
</dbReference>
<dbReference type="InterPro" id="IPR036388">
    <property type="entry name" value="WH-like_DNA-bd_sf"/>
</dbReference>
<dbReference type="Proteomes" id="UP000655208">
    <property type="component" value="Unassembled WGS sequence"/>
</dbReference>
<dbReference type="SMART" id="SM00421">
    <property type="entry name" value="HTH_LUXR"/>
    <property type="match status" value="1"/>
</dbReference>
<dbReference type="GO" id="GO:0006355">
    <property type="term" value="P:regulation of DNA-templated transcription"/>
    <property type="evidence" value="ECO:0007669"/>
    <property type="project" value="InterPro"/>
</dbReference>